<evidence type="ECO:0000256" key="4">
    <source>
        <dbReference type="ARBA" id="ARBA00040604"/>
    </source>
</evidence>
<dbReference type="PANTHER" id="PTHR23354">
    <property type="entry name" value="NUCLEOLAR PROTEIN 7/ESTROGEN RECEPTOR COACTIVATOR-RELATED"/>
    <property type="match status" value="1"/>
</dbReference>
<dbReference type="AlphaFoldDB" id="A0A388K559"/>
<feature type="compositionally biased region" description="Basic residues" evidence="5">
    <location>
        <begin position="229"/>
        <end position="239"/>
    </location>
</feature>
<keyword evidence="3" id="KW-0496">Mitochondrion</keyword>
<comment type="subcellular location">
    <subcellularLocation>
        <location evidence="1">Mitochondrion</location>
    </subcellularLocation>
</comment>
<protein>
    <recommendedName>
        <fullName evidence="4">Oxidation resistance protein 1</fullName>
    </recommendedName>
</protein>
<feature type="compositionally biased region" description="Basic and acidic residues" evidence="5">
    <location>
        <begin position="240"/>
        <end position="249"/>
    </location>
</feature>
<organism evidence="8 9">
    <name type="scientific">Chara braunii</name>
    <name type="common">Braun's stonewort</name>
    <dbReference type="NCBI Taxonomy" id="69332"/>
    <lineage>
        <taxon>Eukaryota</taxon>
        <taxon>Viridiplantae</taxon>
        <taxon>Streptophyta</taxon>
        <taxon>Charophyceae</taxon>
        <taxon>Charales</taxon>
        <taxon>Characeae</taxon>
        <taxon>Chara</taxon>
    </lineage>
</organism>
<keyword evidence="6" id="KW-1133">Transmembrane helix</keyword>
<keyword evidence="9" id="KW-1185">Reference proteome</keyword>
<dbReference type="Pfam" id="PF07534">
    <property type="entry name" value="TLD"/>
    <property type="match status" value="2"/>
</dbReference>
<dbReference type="OrthoDB" id="26679at2759"/>
<feature type="compositionally biased region" description="Basic residues" evidence="5">
    <location>
        <begin position="389"/>
        <end position="398"/>
    </location>
</feature>
<dbReference type="InterPro" id="IPR006571">
    <property type="entry name" value="TLDc_dom"/>
</dbReference>
<feature type="region of interest" description="Disordered" evidence="5">
    <location>
        <begin position="448"/>
        <end position="479"/>
    </location>
</feature>
<dbReference type="GO" id="GO:0005739">
    <property type="term" value="C:mitochondrion"/>
    <property type="evidence" value="ECO:0007669"/>
    <property type="project" value="UniProtKB-SubCell"/>
</dbReference>
<evidence type="ECO:0000256" key="1">
    <source>
        <dbReference type="ARBA" id="ARBA00004173"/>
    </source>
</evidence>
<feature type="region of interest" description="Disordered" evidence="5">
    <location>
        <begin position="229"/>
        <end position="424"/>
    </location>
</feature>
<evidence type="ECO:0000313" key="8">
    <source>
        <dbReference type="EMBL" id="GBG65175.1"/>
    </source>
</evidence>
<feature type="compositionally biased region" description="Basic and acidic residues" evidence="5">
    <location>
        <begin position="158"/>
        <end position="168"/>
    </location>
</feature>
<keyword evidence="6" id="KW-0472">Membrane</keyword>
<comment type="caution">
    <text evidence="8">The sequence shown here is derived from an EMBL/GenBank/DDBJ whole genome shotgun (WGS) entry which is preliminary data.</text>
</comment>
<dbReference type="Gramene" id="GBG65175">
    <property type="protein sequence ID" value="GBG65175"/>
    <property type="gene ID" value="CBR_g49969"/>
</dbReference>
<dbReference type="STRING" id="69332.A0A388K559"/>
<evidence type="ECO:0000256" key="3">
    <source>
        <dbReference type="ARBA" id="ARBA00023128"/>
    </source>
</evidence>
<dbReference type="EMBL" id="BFEA01000059">
    <property type="protein sequence ID" value="GBG65175.1"/>
    <property type="molecule type" value="Genomic_DNA"/>
</dbReference>
<dbReference type="Proteomes" id="UP000265515">
    <property type="component" value="Unassembled WGS sequence"/>
</dbReference>
<keyword evidence="6" id="KW-0812">Transmembrane</keyword>
<proteinExistence type="inferred from homology"/>
<feature type="compositionally biased region" description="Gly residues" evidence="5">
    <location>
        <begin position="405"/>
        <end position="417"/>
    </location>
</feature>
<feature type="compositionally biased region" description="Basic and acidic residues" evidence="5">
    <location>
        <begin position="331"/>
        <end position="364"/>
    </location>
</feature>
<feature type="compositionally biased region" description="Basic and acidic residues" evidence="5">
    <location>
        <begin position="302"/>
        <end position="322"/>
    </location>
</feature>
<feature type="domain" description="TLDc" evidence="7">
    <location>
        <begin position="521"/>
        <end position="710"/>
    </location>
</feature>
<evidence type="ECO:0000256" key="6">
    <source>
        <dbReference type="SAM" id="Phobius"/>
    </source>
</evidence>
<dbReference type="PANTHER" id="PTHR23354:SF62">
    <property type="entry name" value="MUSTARD, ISOFORM V"/>
    <property type="match status" value="1"/>
</dbReference>
<comment type="similarity">
    <text evidence="2">Belongs to the OXR1 family.</text>
</comment>
<evidence type="ECO:0000256" key="2">
    <source>
        <dbReference type="ARBA" id="ARBA00009540"/>
    </source>
</evidence>
<evidence type="ECO:0000256" key="5">
    <source>
        <dbReference type="SAM" id="MobiDB-lite"/>
    </source>
</evidence>
<name>A0A388K559_CHABU</name>
<dbReference type="PROSITE" id="PS51886">
    <property type="entry name" value="TLDC"/>
    <property type="match status" value="1"/>
</dbReference>
<feature type="compositionally biased region" description="Polar residues" evidence="5">
    <location>
        <begin position="469"/>
        <end position="478"/>
    </location>
</feature>
<feature type="region of interest" description="Disordered" evidence="5">
    <location>
        <begin position="158"/>
        <end position="212"/>
    </location>
</feature>
<accession>A0A388K559</accession>
<dbReference type="SMART" id="SM00584">
    <property type="entry name" value="TLDc"/>
    <property type="match status" value="1"/>
</dbReference>
<gene>
    <name evidence="8" type="ORF">CBR_g49969</name>
</gene>
<reference evidence="8 9" key="1">
    <citation type="journal article" date="2018" name="Cell">
        <title>The Chara Genome: Secondary Complexity and Implications for Plant Terrestrialization.</title>
        <authorList>
            <person name="Nishiyama T."/>
            <person name="Sakayama H."/>
            <person name="Vries J.D."/>
            <person name="Buschmann H."/>
            <person name="Saint-Marcoux D."/>
            <person name="Ullrich K.K."/>
            <person name="Haas F.B."/>
            <person name="Vanderstraeten L."/>
            <person name="Becker D."/>
            <person name="Lang D."/>
            <person name="Vosolsobe S."/>
            <person name="Rombauts S."/>
            <person name="Wilhelmsson P.K.I."/>
            <person name="Janitza P."/>
            <person name="Kern R."/>
            <person name="Heyl A."/>
            <person name="Rumpler F."/>
            <person name="Villalobos L.I.A.C."/>
            <person name="Clay J.M."/>
            <person name="Skokan R."/>
            <person name="Toyoda A."/>
            <person name="Suzuki Y."/>
            <person name="Kagoshima H."/>
            <person name="Schijlen E."/>
            <person name="Tajeshwar N."/>
            <person name="Catarino B."/>
            <person name="Hetherington A.J."/>
            <person name="Saltykova A."/>
            <person name="Bonnot C."/>
            <person name="Breuninger H."/>
            <person name="Symeonidi A."/>
            <person name="Radhakrishnan G.V."/>
            <person name="Van Nieuwerburgh F."/>
            <person name="Deforce D."/>
            <person name="Chang C."/>
            <person name="Karol K.G."/>
            <person name="Hedrich R."/>
            <person name="Ulvskov P."/>
            <person name="Glockner G."/>
            <person name="Delwiche C.F."/>
            <person name="Petrasek J."/>
            <person name="Van de Peer Y."/>
            <person name="Friml J."/>
            <person name="Beilby M."/>
            <person name="Dolan L."/>
            <person name="Kohara Y."/>
            <person name="Sugano S."/>
            <person name="Fujiyama A."/>
            <person name="Delaux P.-M."/>
            <person name="Quint M."/>
            <person name="TheiBen G."/>
            <person name="Hagemann M."/>
            <person name="Harholt J."/>
            <person name="Dunand C."/>
            <person name="Zachgo S."/>
            <person name="Langdale J."/>
            <person name="Maumus F."/>
            <person name="Straeten D.V.D."/>
            <person name="Gould S.B."/>
            <person name="Rensing S.A."/>
        </authorList>
    </citation>
    <scope>NUCLEOTIDE SEQUENCE [LARGE SCALE GENOMIC DNA]</scope>
    <source>
        <strain evidence="8 9">S276</strain>
    </source>
</reference>
<sequence length="733" mass="78263">MEELICIEDEVRLTFNRRAQIRVRASDSNHIHIAPCVVVWCHSCAFPFVLGSSLLYVANGSITGDCSRRVRMHTLTHALCWIIPVDSDRLAERSQPQARASRPSVPSYRTACCVCLPAIFLFVTSIVTSTPTRAGSISASVASEKSFTVVSSASVNFEEGKDQDRTGGRSDSSNNSNEYESAEETGGGGEEGDAECDGEGEQGDEEFDGPDTSSLTAFLLSLLSVSSSHKRARKKRAKRTKDGEGRGRGGGETGTGKGGDREGGGKGDRKGGGEETSTLCSGGEGERNGTTTSGGFSGAGSKSDREATGAGADDRERVRRGCSETSDVADSDDRVERRGGNDRLGGRRARVQDGEGRGEGGGESEREDLDYSGDSRGGDDSNASEAVRRGRSRRRQRGRREAQRSGGGGGGGGGGGVLKESEDSHGCYDDADVVDWQLVCPADVDDLSSSRAAGDSQGDHLAHAAANQPAKTGNSMSTVGGCRTTPEPAMLRSQFSPRVQHSSACPAAAVIAPPPMSDPSSILKDNHRAVLCKSLPALCRGRSWVLLYSTERHGISLHTLYRRSALIPGPTLLVVRDTKGAVFGGFASAPLKPSSRKKYQGGAESFVFKEVDGELTLYRQTAANRYFYLCVLNGFAFVFSFLFVILAAANRYFYLCMLNGFAFGGGGHFALRLDPDLLEGTSEVCDTYGSPCLASSEEFQIRTVELWGFAHTSRYSPRAFKLEETESIIFHGY</sequence>
<evidence type="ECO:0000313" key="9">
    <source>
        <dbReference type="Proteomes" id="UP000265515"/>
    </source>
</evidence>
<feature type="transmembrane region" description="Helical" evidence="6">
    <location>
        <begin position="626"/>
        <end position="649"/>
    </location>
</feature>
<feature type="compositionally biased region" description="Basic and acidic residues" evidence="5">
    <location>
        <begin position="258"/>
        <end position="273"/>
    </location>
</feature>
<evidence type="ECO:0000259" key="7">
    <source>
        <dbReference type="PROSITE" id="PS51886"/>
    </source>
</evidence>
<feature type="compositionally biased region" description="Acidic residues" evidence="5">
    <location>
        <begin position="190"/>
        <end position="209"/>
    </location>
</feature>